<dbReference type="EMBL" id="CP016428">
    <property type="protein sequence ID" value="ANW03057.1"/>
    <property type="molecule type" value="Genomic_DNA"/>
</dbReference>
<gene>
    <name evidence="1" type="ORF">LMTR13_25810</name>
</gene>
<reference evidence="1 2" key="1">
    <citation type="submission" date="2016-07" db="EMBL/GenBank/DDBJ databases">
        <title>Complete genome sequence of Bradyrhizobium icense LMTR 13T, a potential inoculant strain isolated from lima bean (Phaseolus lunatus) in Peru.</title>
        <authorList>
            <person name="Ormeno-Orrillo E."/>
            <person name="Duran D."/>
            <person name="Rogel M.A."/>
            <person name="Rey L."/>
            <person name="Imperial J."/>
            <person name="Ruiz-Argueso T."/>
            <person name="Martinez-Romero E."/>
        </authorList>
    </citation>
    <scope>NUCLEOTIDE SEQUENCE [LARGE SCALE GENOMIC DNA]</scope>
    <source>
        <strain evidence="1 2">LMTR 13</strain>
    </source>
</reference>
<evidence type="ECO:0000313" key="2">
    <source>
        <dbReference type="Proteomes" id="UP000092839"/>
    </source>
</evidence>
<dbReference type="InterPro" id="IPR036005">
    <property type="entry name" value="Creatinase/aminopeptidase-like"/>
</dbReference>
<protein>
    <submittedName>
        <fullName evidence="1">Uncharacterized protein</fullName>
    </submittedName>
</protein>
<dbReference type="Gene3D" id="3.90.230.10">
    <property type="entry name" value="Creatinase/methionine aminopeptidase superfamily"/>
    <property type="match status" value="1"/>
</dbReference>
<dbReference type="KEGG" id="bic:LMTR13_25810"/>
<dbReference type="AlphaFoldDB" id="A0A1B1UK23"/>
<dbReference type="STRING" id="1274631.LMTR13_25810"/>
<sequence>MENRPDRLKAMFFFSPRGFFTLQKNIPDAEWVDVGVMVNWLRTIKTPREIEFIRRAGKIVDKVMGVAVDTLKPGIRENDYAARIVQAQIEGDTEFGASYPCMIPFILPAHQPEAIAAGLISNGDAAGSCAAKPAPLLFGRPQSIRHDHGSAPFRRIVRLLLRTPERLLTELVEAMLERK</sequence>
<name>A0A1B1UK23_9BRAD</name>
<evidence type="ECO:0000313" key="1">
    <source>
        <dbReference type="EMBL" id="ANW03057.1"/>
    </source>
</evidence>
<organism evidence="1 2">
    <name type="scientific">Bradyrhizobium icense</name>
    <dbReference type="NCBI Taxonomy" id="1274631"/>
    <lineage>
        <taxon>Bacteria</taxon>
        <taxon>Pseudomonadati</taxon>
        <taxon>Pseudomonadota</taxon>
        <taxon>Alphaproteobacteria</taxon>
        <taxon>Hyphomicrobiales</taxon>
        <taxon>Nitrobacteraceae</taxon>
        <taxon>Bradyrhizobium</taxon>
    </lineage>
</organism>
<accession>A0A1B1UK23</accession>
<dbReference type="SUPFAM" id="SSF55920">
    <property type="entry name" value="Creatinase/aminopeptidase"/>
    <property type="match status" value="1"/>
</dbReference>
<dbReference type="Proteomes" id="UP000092839">
    <property type="component" value="Chromosome"/>
</dbReference>
<proteinExistence type="predicted"/>
<keyword evidence="2" id="KW-1185">Reference proteome</keyword>